<feature type="region of interest" description="Disordered" evidence="1">
    <location>
        <begin position="1"/>
        <end position="42"/>
    </location>
</feature>
<protein>
    <submittedName>
        <fullName evidence="2">Uncharacterized protein</fullName>
    </submittedName>
</protein>
<gene>
    <name evidence="2" type="ORF">OUZ56_010047</name>
</gene>
<comment type="caution">
    <text evidence="2">The sequence shown here is derived from an EMBL/GenBank/DDBJ whole genome shotgun (WGS) entry which is preliminary data.</text>
</comment>
<evidence type="ECO:0000313" key="2">
    <source>
        <dbReference type="EMBL" id="KAK4024624.1"/>
    </source>
</evidence>
<keyword evidence="3" id="KW-1185">Reference proteome</keyword>
<proteinExistence type="predicted"/>
<dbReference type="EMBL" id="JAOYFB010000037">
    <property type="protein sequence ID" value="KAK4024624.1"/>
    <property type="molecule type" value="Genomic_DNA"/>
</dbReference>
<dbReference type="Proteomes" id="UP001234178">
    <property type="component" value="Unassembled WGS sequence"/>
</dbReference>
<sequence length="68" mass="7051">MSGGSESAARYGIRTTSYSGPATLPFQTPSSAGPASPAVTPIVQKPRPFQNVSGRIMGQIDTNFCSFA</sequence>
<reference evidence="2 3" key="1">
    <citation type="journal article" date="2023" name="Nucleic Acids Res.">
        <title>The hologenome of Daphnia magna reveals possible DNA methylation and microbiome-mediated evolution of the host genome.</title>
        <authorList>
            <person name="Chaturvedi A."/>
            <person name="Li X."/>
            <person name="Dhandapani V."/>
            <person name="Marshall H."/>
            <person name="Kissane S."/>
            <person name="Cuenca-Cambronero M."/>
            <person name="Asole G."/>
            <person name="Calvet F."/>
            <person name="Ruiz-Romero M."/>
            <person name="Marangio P."/>
            <person name="Guigo R."/>
            <person name="Rago D."/>
            <person name="Mirbahai L."/>
            <person name="Eastwood N."/>
            <person name="Colbourne J.K."/>
            <person name="Zhou J."/>
            <person name="Mallon E."/>
            <person name="Orsini L."/>
        </authorList>
    </citation>
    <scope>NUCLEOTIDE SEQUENCE [LARGE SCALE GENOMIC DNA]</scope>
    <source>
        <strain evidence="2">LRV0_1</strain>
    </source>
</reference>
<feature type="compositionally biased region" description="Polar residues" evidence="1">
    <location>
        <begin position="14"/>
        <end position="33"/>
    </location>
</feature>
<evidence type="ECO:0000313" key="3">
    <source>
        <dbReference type="Proteomes" id="UP001234178"/>
    </source>
</evidence>
<evidence type="ECO:0000256" key="1">
    <source>
        <dbReference type="SAM" id="MobiDB-lite"/>
    </source>
</evidence>
<accession>A0ABR0AHR3</accession>
<organism evidence="2 3">
    <name type="scientific">Daphnia magna</name>
    <dbReference type="NCBI Taxonomy" id="35525"/>
    <lineage>
        <taxon>Eukaryota</taxon>
        <taxon>Metazoa</taxon>
        <taxon>Ecdysozoa</taxon>
        <taxon>Arthropoda</taxon>
        <taxon>Crustacea</taxon>
        <taxon>Branchiopoda</taxon>
        <taxon>Diplostraca</taxon>
        <taxon>Cladocera</taxon>
        <taxon>Anomopoda</taxon>
        <taxon>Daphniidae</taxon>
        <taxon>Daphnia</taxon>
    </lineage>
</organism>
<name>A0ABR0AHR3_9CRUS</name>